<gene>
    <name evidence="2" type="ORF">GCM10011335_04940</name>
</gene>
<dbReference type="InterPro" id="IPR022060">
    <property type="entry name" value="DUF3616"/>
</dbReference>
<dbReference type="AlphaFoldDB" id="A0A917D627"/>
<feature type="domain" description="DUF3616" evidence="1">
    <location>
        <begin position="33"/>
        <end position="354"/>
    </location>
</feature>
<organism evidence="2 3">
    <name type="scientific">Aureimonas glaciei</name>
    <dbReference type="NCBI Taxonomy" id="1776957"/>
    <lineage>
        <taxon>Bacteria</taxon>
        <taxon>Pseudomonadati</taxon>
        <taxon>Pseudomonadota</taxon>
        <taxon>Alphaproteobacteria</taxon>
        <taxon>Hyphomicrobiales</taxon>
        <taxon>Aurantimonadaceae</taxon>
        <taxon>Aureimonas</taxon>
    </lineage>
</organism>
<dbReference type="Proteomes" id="UP000613160">
    <property type="component" value="Unassembled WGS sequence"/>
</dbReference>
<protein>
    <recommendedName>
        <fullName evidence="1">DUF3616 domain-containing protein</fullName>
    </recommendedName>
</protein>
<evidence type="ECO:0000313" key="3">
    <source>
        <dbReference type="Proteomes" id="UP000613160"/>
    </source>
</evidence>
<keyword evidence="3" id="KW-1185">Reference proteome</keyword>
<sequence>MQRPHLRWPPAAQPVGQVLLSLGDGDGEDPKHNLSAGTRVGDTLFVAGDEMAVLEALTLHASGRSAAHERYALADLLDLRRPGEEVDIEGLSADVGWLWIVGSHARARHKPDKTPDMPIELAKLADLKDTRPRCVLARIPLVERTDAPGTFYPVRSDGDRHAGMLRQTKHGNKLAEMLRLDVLLEPFTRIPAKEGGIDIEGIAVTGNRLGLGMRGPVIRDYAVLLEVVVDTRSNGILKLPSPPMKRLLDLEGLGIRDLKRRGDDLLILAGPTSSLSGPCALYTWRNWVNEPASGAETVAVHRPERLIDLPHGRGVDHPEGLALWGREGEKEQILVLCDSPAPERFKKGPSTFLADLFDLPD</sequence>
<reference evidence="2" key="2">
    <citation type="submission" date="2020-09" db="EMBL/GenBank/DDBJ databases">
        <authorList>
            <person name="Sun Q."/>
            <person name="Zhou Y."/>
        </authorList>
    </citation>
    <scope>NUCLEOTIDE SEQUENCE</scope>
    <source>
        <strain evidence="2">CGMCC 1.15493</strain>
    </source>
</reference>
<dbReference type="RefSeq" id="WP_188848957.1">
    <property type="nucleotide sequence ID" value="NZ_BMJJ01000001.1"/>
</dbReference>
<reference evidence="2" key="1">
    <citation type="journal article" date="2014" name="Int. J. Syst. Evol. Microbiol.">
        <title>Complete genome sequence of Corynebacterium casei LMG S-19264T (=DSM 44701T), isolated from a smear-ripened cheese.</title>
        <authorList>
            <consortium name="US DOE Joint Genome Institute (JGI-PGF)"/>
            <person name="Walter F."/>
            <person name="Albersmeier A."/>
            <person name="Kalinowski J."/>
            <person name="Ruckert C."/>
        </authorList>
    </citation>
    <scope>NUCLEOTIDE SEQUENCE</scope>
    <source>
        <strain evidence="2">CGMCC 1.15493</strain>
    </source>
</reference>
<dbReference type="EMBL" id="BMJJ01000001">
    <property type="protein sequence ID" value="GGD05082.1"/>
    <property type="molecule type" value="Genomic_DNA"/>
</dbReference>
<evidence type="ECO:0000259" key="1">
    <source>
        <dbReference type="Pfam" id="PF12275"/>
    </source>
</evidence>
<dbReference type="Pfam" id="PF12275">
    <property type="entry name" value="DUF3616"/>
    <property type="match status" value="1"/>
</dbReference>
<comment type="caution">
    <text evidence="2">The sequence shown here is derived from an EMBL/GenBank/DDBJ whole genome shotgun (WGS) entry which is preliminary data.</text>
</comment>
<proteinExistence type="predicted"/>
<evidence type="ECO:0000313" key="2">
    <source>
        <dbReference type="EMBL" id="GGD05082.1"/>
    </source>
</evidence>
<name>A0A917D627_9HYPH</name>
<accession>A0A917D627</accession>